<dbReference type="SMART" id="SM00479">
    <property type="entry name" value="EXOIII"/>
    <property type="match status" value="1"/>
</dbReference>
<keyword evidence="6" id="KW-1185">Reference proteome</keyword>
<keyword evidence="3 5" id="KW-0269">Exonuclease</keyword>
<dbReference type="RefSeq" id="WP_268074052.1">
    <property type="nucleotide sequence ID" value="NZ_CP109965.1"/>
</dbReference>
<gene>
    <name evidence="5" type="ORF">OLW01_11470</name>
</gene>
<evidence type="ECO:0000259" key="4">
    <source>
        <dbReference type="SMART" id="SM00479"/>
    </source>
</evidence>
<accession>A0ABY7AJM2</accession>
<dbReference type="Gene3D" id="3.30.420.10">
    <property type="entry name" value="Ribonuclease H-like superfamily/Ribonuclease H"/>
    <property type="match status" value="1"/>
</dbReference>
<dbReference type="InterPro" id="IPR036397">
    <property type="entry name" value="RNaseH_sf"/>
</dbReference>
<feature type="domain" description="Exonuclease" evidence="4">
    <location>
        <begin position="51"/>
        <end position="232"/>
    </location>
</feature>
<organism evidence="5 6">
    <name type="scientific">Catenovulum adriaticum</name>
    <dbReference type="NCBI Taxonomy" id="2984846"/>
    <lineage>
        <taxon>Bacteria</taxon>
        <taxon>Pseudomonadati</taxon>
        <taxon>Pseudomonadota</taxon>
        <taxon>Gammaproteobacteria</taxon>
        <taxon>Alteromonadales</taxon>
        <taxon>Alteromonadaceae</taxon>
        <taxon>Catenovulum</taxon>
    </lineage>
</organism>
<dbReference type="Proteomes" id="UP001163726">
    <property type="component" value="Chromosome"/>
</dbReference>
<keyword evidence="1" id="KW-0540">Nuclease</keyword>
<dbReference type="InterPro" id="IPR012337">
    <property type="entry name" value="RNaseH-like_sf"/>
</dbReference>
<evidence type="ECO:0000256" key="3">
    <source>
        <dbReference type="ARBA" id="ARBA00022839"/>
    </source>
</evidence>
<keyword evidence="2" id="KW-0378">Hydrolase</keyword>
<protein>
    <submittedName>
        <fullName evidence="5">3'-5' exonuclease</fullName>
    </submittedName>
</protein>
<dbReference type="EMBL" id="CP109965">
    <property type="protein sequence ID" value="WAJ69768.1"/>
    <property type="molecule type" value="Genomic_DNA"/>
</dbReference>
<dbReference type="GO" id="GO:0004527">
    <property type="term" value="F:exonuclease activity"/>
    <property type="evidence" value="ECO:0007669"/>
    <property type="project" value="UniProtKB-KW"/>
</dbReference>
<evidence type="ECO:0000313" key="6">
    <source>
        <dbReference type="Proteomes" id="UP001163726"/>
    </source>
</evidence>
<dbReference type="InterPro" id="IPR013520">
    <property type="entry name" value="Ribonucl_H"/>
</dbReference>
<evidence type="ECO:0000256" key="1">
    <source>
        <dbReference type="ARBA" id="ARBA00022722"/>
    </source>
</evidence>
<dbReference type="NCBIfam" id="NF006602">
    <property type="entry name" value="PRK09146.1"/>
    <property type="match status" value="1"/>
</dbReference>
<proteinExistence type="predicted"/>
<dbReference type="PANTHER" id="PTHR30231:SF4">
    <property type="entry name" value="PROTEIN NEN2"/>
    <property type="match status" value="1"/>
</dbReference>
<dbReference type="Pfam" id="PF00929">
    <property type="entry name" value="RNase_T"/>
    <property type="match status" value="1"/>
</dbReference>
<evidence type="ECO:0000256" key="2">
    <source>
        <dbReference type="ARBA" id="ARBA00022801"/>
    </source>
</evidence>
<evidence type="ECO:0000313" key="5">
    <source>
        <dbReference type="EMBL" id="WAJ69768.1"/>
    </source>
</evidence>
<reference evidence="5" key="1">
    <citation type="submission" date="2022-10" db="EMBL/GenBank/DDBJ databases">
        <title>Catenovulum adriacola sp. nov. isolated in the Harbour of Susak.</title>
        <authorList>
            <person name="Schoch T."/>
            <person name="Reich S.J."/>
            <person name="Stoeferle S."/>
            <person name="Flaiz M."/>
            <person name="Kazda M."/>
            <person name="Riedel C.U."/>
            <person name="Duerre P."/>
        </authorList>
    </citation>
    <scope>NUCLEOTIDE SEQUENCE</scope>
    <source>
        <strain evidence="5">TS8</strain>
    </source>
</reference>
<dbReference type="SUPFAM" id="SSF53098">
    <property type="entry name" value="Ribonuclease H-like"/>
    <property type="match status" value="1"/>
</dbReference>
<dbReference type="CDD" id="cd06127">
    <property type="entry name" value="DEDDh"/>
    <property type="match status" value="1"/>
</dbReference>
<name>A0ABY7AJM2_9ALTE</name>
<dbReference type="PANTHER" id="PTHR30231">
    <property type="entry name" value="DNA POLYMERASE III SUBUNIT EPSILON"/>
    <property type="match status" value="1"/>
</dbReference>
<sequence length="242" mass="27627">MFYLEKNKLDQKIEHWPKFYEEQAKTCKNEILKAYYQAGIDPPTTQLKQANLVALDLETTGLDAQRNSIVSVGVVPFSASRIYLSQAKYWVVKPRGQLNESSIVIHGITHSEIEQAQDFSHIMAELFQAISGKVVVAHCASIEKSFLNKALQHRLKEGIQFPVIDTMNLEAKISQYKPLNFWDKFLGREAISLRLGDARNRYHLPYYKPHHALSDALACAELLQAQIAYAYSDNTELAKLWE</sequence>